<name>A0A7N2LV53_QUELO</name>
<feature type="domain" description="Disease resistance R13L4/SHOC-2-like LRR" evidence="2">
    <location>
        <begin position="202"/>
        <end position="355"/>
    </location>
</feature>
<evidence type="ECO:0000313" key="3">
    <source>
        <dbReference type="EnsemblPlants" id="QL05p084655:mrna"/>
    </source>
</evidence>
<dbReference type="AlphaFoldDB" id="A0A7N2LV53"/>
<dbReference type="SUPFAM" id="SSF52058">
    <property type="entry name" value="L domain-like"/>
    <property type="match status" value="1"/>
</dbReference>
<proteinExistence type="predicted"/>
<dbReference type="Gramene" id="QL05p084655:mrna">
    <property type="protein sequence ID" value="QL05p084655:mrna"/>
    <property type="gene ID" value="QL05p084655"/>
</dbReference>
<evidence type="ECO:0000256" key="1">
    <source>
        <dbReference type="ARBA" id="ARBA00022737"/>
    </source>
</evidence>
<dbReference type="EMBL" id="LRBV02000005">
    <property type="status" value="NOT_ANNOTATED_CDS"/>
    <property type="molecule type" value="Genomic_DNA"/>
</dbReference>
<keyword evidence="4" id="KW-1185">Reference proteome</keyword>
<dbReference type="EnsemblPlants" id="QL05p084655:mrna">
    <property type="protein sequence ID" value="QL05p084655:mrna"/>
    <property type="gene ID" value="QL05p084655"/>
</dbReference>
<accession>A0A7N2LV53</accession>
<protein>
    <recommendedName>
        <fullName evidence="2">Disease resistance R13L4/SHOC-2-like LRR domain-containing protein</fullName>
    </recommendedName>
</protein>
<reference evidence="3" key="2">
    <citation type="submission" date="2021-01" db="UniProtKB">
        <authorList>
            <consortium name="EnsemblPlants"/>
        </authorList>
    </citation>
    <scope>IDENTIFICATION</scope>
</reference>
<dbReference type="Gene3D" id="3.80.10.10">
    <property type="entry name" value="Ribonuclease Inhibitor"/>
    <property type="match status" value="1"/>
</dbReference>
<sequence length="361" mass="41215">MEIAKSEDLRANEIFHCTKLLFQHETRKKFSSALAFHNLFLPHPPRPGLIPPSTIPPPPKISLDPSSFKDFTSSFGRAFSNASFMRQRAKAGEFPVPLHFCNCHGGFHKIGSLEGYIHSKGDKRYEDIGDEIIDQLLNMSLLQLVDFSDNSSFFLPPAIYSLATHVSSDNYLGLTDSKMLHLRHVSRSFRHAVILNPQADIDLIRKFKKLRTFLALGNLERSEQINDSFFEKFQLLRLLDLNRAQVDDIPNRIERLKFLEYIDLSDTNIKELPVAITSLLNLEALIFENCEKLTELPEKIYNLVQLSCPGIDVNSKLQSIPDLSRFPNLRTLGTFIVYRSEDNILDMLGNLKKLRGTWNIG</sequence>
<organism evidence="3 4">
    <name type="scientific">Quercus lobata</name>
    <name type="common">Valley oak</name>
    <dbReference type="NCBI Taxonomy" id="97700"/>
    <lineage>
        <taxon>Eukaryota</taxon>
        <taxon>Viridiplantae</taxon>
        <taxon>Streptophyta</taxon>
        <taxon>Embryophyta</taxon>
        <taxon>Tracheophyta</taxon>
        <taxon>Spermatophyta</taxon>
        <taxon>Magnoliopsida</taxon>
        <taxon>eudicotyledons</taxon>
        <taxon>Gunneridae</taxon>
        <taxon>Pentapetalae</taxon>
        <taxon>rosids</taxon>
        <taxon>fabids</taxon>
        <taxon>Fagales</taxon>
        <taxon>Fagaceae</taxon>
        <taxon>Quercus</taxon>
    </lineage>
</organism>
<dbReference type="InterPro" id="IPR055414">
    <property type="entry name" value="LRR_R13L4/SHOC2-like"/>
</dbReference>
<dbReference type="PANTHER" id="PTHR47186">
    <property type="entry name" value="LEUCINE-RICH REPEAT-CONTAINING PROTEIN 57"/>
    <property type="match status" value="1"/>
</dbReference>
<dbReference type="PANTHER" id="PTHR47186:SF3">
    <property type="entry name" value="OS09G0267800 PROTEIN"/>
    <property type="match status" value="1"/>
</dbReference>
<keyword evidence="1" id="KW-0677">Repeat</keyword>
<dbReference type="Proteomes" id="UP000594261">
    <property type="component" value="Chromosome 5"/>
</dbReference>
<evidence type="ECO:0000259" key="2">
    <source>
        <dbReference type="Pfam" id="PF23598"/>
    </source>
</evidence>
<reference evidence="3 4" key="1">
    <citation type="journal article" date="2016" name="G3 (Bethesda)">
        <title>First Draft Assembly and Annotation of the Genome of a California Endemic Oak Quercus lobata Nee (Fagaceae).</title>
        <authorList>
            <person name="Sork V.L."/>
            <person name="Fitz-Gibbon S.T."/>
            <person name="Puiu D."/>
            <person name="Crepeau M."/>
            <person name="Gugger P.F."/>
            <person name="Sherman R."/>
            <person name="Stevens K."/>
            <person name="Langley C.H."/>
            <person name="Pellegrini M."/>
            <person name="Salzberg S.L."/>
        </authorList>
    </citation>
    <scope>NUCLEOTIDE SEQUENCE [LARGE SCALE GENOMIC DNA]</scope>
    <source>
        <strain evidence="3 4">cv. SW786</strain>
    </source>
</reference>
<dbReference type="Pfam" id="PF23598">
    <property type="entry name" value="LRR_14"/>
    <property type="match status" value="1"/>
</dbReference>
<dbReference type="InterPro" id="IPR032675">
    <property type="entry name" value="LRR_dom_sf"/>
</dbReference>
<dbReference type="InParanoid" id="A0A7N2LV53"/>
<evidence type="ECO:0000313" key="4">
    <source>
        <dbReference type="Proteomes" id="UP000594261"/>
    </source>
</evidence>